<dbReference type="InterPro" id="IPR009937">
    <property type="entry name" value="Phage_holin_3_6"/>
</dbReference>
<keyword evidence="2" id="KW-1133">Transmembrane helix</keyword>
<evidence type="ECO:0000313" key="4">
    <source>
        <dbReference type="Proteomes" id="UP000620156"/>
    </source>
</evidence>
<keyword evidence="2" id="KW-0472">Membrane</keyword>
<dbReference type="RefSeq" id="WP_189215791.1">
    <property type="nucleotide sequence ID" value="NZ_BMQK01000002.1"/>
</dbReference>
<dbReference type="Proteomes" id="UP000620156">
    <property type="component" value="Unassembled WGS sequence"/>
</dbReference>
<accession>A0A918ERH6</accession>
<sequence>MSSPHVERPDPPPTPSQSQSRQQDTPPPASSPRHGAEASIGDLIGDIGNDLSRLLRNEVELAKAELKEEGRKAGKVAGLYGGAGYAAGLALLLGSLAAVYGLRHVIDLAWAALILAAVWAVVGAAAYAAGRRRMRSVQLTPERSLESLKEDATWARHPTG</sequence>
<keyword evidence="2" id="KW-0812">Transmembrane</keyword>
<feature type="transmembrane region" description="Helical" evidence="2">
    <location>
        <begin position="77"/>
        <end position="102"/>
    </location>
</feature>
<keyword evidence="4" id="KW-1185">Reference proteome</keyword>
<evidence type="ECO:0008006" key="5">
    <source>
        <dbReference type="Google" id="ProtNLM"/>
    </source>
</evidence>
<evidence type="ECO:0000256" key="2">
    <source>
        <dbReference type="SAM" id="Phobius"/>
    </source>
</evidence>
<feature type="compositionally biased region" description="Basic and acidic residues" evidence="1">
    <location>
        <begin position="1"/>
        <end position="10"/>
    </location>
</feature>
<gene>
    <name evidence="3" type="ORF">GCM10010145_14160</name>
</gene>
<feature type="region of interest" description="Disordered" evidence="1">
    <location>
        <begin position="1"/>
        <end position="38"/>
    </location>
</feature>
<proteinExistence type="predicted"/>
<dbReference type="EMBL" id="BMQK01000002">
    <property type="protein sequence ID" value="GGQ46551.1"/>
    <property type="molecule type" value="Genomic_DNA"/>
</dbReference>
<evidence type="ECO:0000256" key="1">
    <source>
        <dbReference type="SAM" id="MobiDB-lite"/>
    </source>
</evidence>
<dbReference type="AlphaFoldDB" id="A0A918ERH6"/>
<comment type="caution">
    <text evidence="3">The sequence shown here is derived from an EMBL/GenBank/DDBJ whole genome shotgun (WGS) entry which is preliminary data.</text>
</comment>
<name>A0A918ERH6_9ACTN</name>
<evidence type="ECO:0000313" key="3">
    <source>
        <dbReference type="EMBL" id="GGQ46551.1"/>
    </source>
</evidence>
<dbReference type="Pfam" id="PF07332">
    <property type="entry name" value="Phage_holin_3_6"/>
    <property type="match status" value="1"/>
</dbReference>
<feature type="transmembrane region" description="Helical" evidence="2">
    <location>
        <begin position="108"/>
        <end position="129"/>
    </location>
</feature>
<organism evidence="3 4">
    <name type="scientific">Streptomyces ruber</name>
    <dbReference type="NCBI Taxonomy" id="83378"/>
    <lineage>
        <taxon>Bacteria</taxon>
        <taxon>Bacillati</taxon>
        <taxon>Actinomycetota</taxon>
        <taxon>Actinomycetes</taxon>
        <taxon>Kitasatosporales</taxon>
        <taxon>Streptomycetaceae</taxon>
        <taxon>Streptomyces</taxon>
    </lineage>
</organism>
<reference evidence="3" key="1">
    <citation type="journal article" date="2014" name="Int. J. Syst. Evol. Microbiol.">
        <title>Complete genome sequence of Corynebacterium casei LMG S-19264T (=DSM 44701T), isolated from a smear-ripened cheese.</title>
        <authorList>
            <consortium name="US DOE Joint Genome Institute (JGI-PGF)"/>
            <person name="Walter F."/>
            <person name="Albersmeier A."/>
            <person name="Kalinowski J."/>
            <person name="Ruckert C."/>
        </authorList>
    </citation>
    <scope>NUCLEOTIDE SEQUENCE</scope>
    <source>
        <strain evidence="3">JCM 3131</strain>
    </source>
</reference>
<protein>
    <recommendedName>
        <fullName evidence="5">Phage holin family protein</fullName>
    </recommendedName>
</protein>
<reference evidence="3" key="2">
    <citation type="submission" date="2020-09" db="EMBL/GenBank/DDBJ databases">
        <authorList>
            <person name="Sun Q."/>
            <person name="Ohkuma M."/>
        </authorList>
    </citation>
    <scope>NUCLEOTIDE SEQUENCE</scope>
    <source>
        <strain evidence="3">JCM 3131</strain>
    </source>
</reference>